<name>A0ABW7Z5C5_9ACTN</name>
<dbReference type="Proteomes" id="UP001612741">
    <property type="component" value="Unassembled WGS sequence"/>
</dbReference>
<feature type="compositionally biased region" description="Basic and acidic residues" evidence="1">
    <location>
        <begin position="10"/>
        <end position="19"/>
    </location>
</feature>
<keyword evidence="3" id="KW-1185">Reference proteome</keyword>
<dbReference type="EMBL" id="JBITGY010000011">
    <property type="protein sequence ID" value="MFI6503361.1"/>
    <property type="molecule type" value="Genomic_DNA"/>
</dbReference>
<evidence type="ECO:0000256" key="1">
    <source>
        <dbReference type="SAM" id="MobiDB-lite"/>
    </source>
</evidence>
<dbReference type="RefSeq" id="WP_397089148.1">
    <property type="nucleotide sequence ID" value="NZ_JBITGY010000011.1"/>
</dbReference>
<reference evidence="2 3" key="1">
    <citation type="submission" date="2024-10" db="EMBL/GenBank/DDBJ databases">
        <title>The Natural Products Discovery Center: Release of the First 8490 Sequenced Strains for Exploring Actinobacteria Biosynthetic Diversity.</title>
        <authorList>
            <person name="Kalkreuter E."/>
            <person name="Kautsar S.A."/>
            <person name="Yang D."/>
            <person name="Bader C.D."/>
            <person name="Teijaro C.N."/>
            <person name="Fluegel L."/>
            <person name="Davis C.M."/>
            <person name="Simpson J.R."/>
            <person name="Lauterbach L."/>
            <person name="Steele A.D."/>
            <person name="Gui C."/>
            <person name="Meng S."/>
            <person name="Li G."/>
            <person name="Viehrig K."/>
            <person name="Ye F."/>
            <person name="Su P."/>
            <person name="Kiefer A.F."/>
            <person name="Nichols A."/>
            <person name="Cepeda A.J."/>
            <person name="Yan W."/>
            <person name="Fan B."/>
            <person name="Jiang Y."/>
            <person name="Adhikari A."/>
            <person name="Zheng C.-J."/>
            <person name="Schuster L."/>
            <person name="Cowan T.M."/>
            <person name="Smanski M.J."/>
            <person name="Chevrette M.G."/>
            <person name="De Carvalho L.P.S."/>
            <person name="Shen B."/>
        </authorList>
    </citation>
    <scope>NUCLEOTIDE SEQUENCE [LARGE SCALE GENOMIC DNA]</scope>
    <source>
        <strain evidence="2 3">NPDC050545</strain>
    </source>
</reference>
<gene>
    <name evidence="2" type="ORF">ACIBG2_38670</name>
</gene>
<proteinExistence type="predicted"/>
<organism evidence="2 3">
    <name type="scientific">Nonomuraea typhae</name>
    <dbReference type="NCBI Taxonomy" id="2603600"/>
    <lineage>
        <taxon>Bacteria</taxon>
        <taxon>Bacillati</taxon>
        <taxon>Actinomycetota</taxon>
        <taxon>Actinomycetes</taxon>
        <taxon>Streptosporangiales</taxon>
        <taxon>Streptosporangiaceae</taxon>
        <taxon>Nonomuraea</taxon>
    </lineage>
</organism>
<evidence type="ECO:0000313" key="2">
    <source>
        <dbReference type="EMBL" id="MFI6503361.1"/>
    </source>
</evidence>
<evidence type="ECO:0000313" key="3">
    <source>
        <dbReference type="Proteomes" id="UP001612741"/>
    </source>
</evidence>
<accession>A0ABW7Z5C5</accession>
<comment type="caution">
    <text evidence="2">The sequence shown here is derived from an EMBL/GenBank/DDBJ whole genome shotgun (WGS) entry which is preliminary data.</text>
</comment>
<sequence length="46" mass="4948">MKPRTTQADAHPDHSRDQGAARVPAVQADLARVTATLPEGAEIDWP</sequence>
<protein>
    <submittedName>
        <fullName evidence="2">Uncharacterized protein</fullName>
    </submittedName>
</protein>
<feature type="region of interest" description="Disordered" evidence="1">
    <location>
        <begin position="1"/>
        <end position="27"/>
    </location>
</feature>